<proteinExistence type="predicted"/>
<dbReference type="RefSeq" id="WP_146593022.1">
    <property type="nucleotide sequence ID" value="NZ_SJPT01000001.1"/>
</dbReference>
<evidence type="ECO:0000259" key="2">
    <source>
        <dbReference type="Pfam" id="PF07587"/>
    </source>
</evidence>
<dbReference type="EMBL" id="SJPT01000001">
    <property type="protein sequence ID" value="TWU26723.1"/>
    <property type="molecule type" value="Genomic_DNA"/>
</dbReference>
<evidence type="ECO:0000313" key="5">
    <source>
        <dbReference type="Proteomes" id="UP000316304"/>
    </source>
</evidence>
<evidence type="ECO:0000259" key="3">
    <source>
        <dbReference type="Pfam" id="PF07635"/>
    </source>
</evidence>
<dbReference type="Pfam" id="PF07587">
    <property type="entry name" value="PSD1"/>
    <property type="match status" value="1"/>
</dbReference>
<organism evidence="4 5">
    <name type="scientific">Novipirellula galeiformis</name>
    <dbReference type="NCBI Taxonomy" id="2528004"/>
    <lineage>
        <taxon>Bacteria</taxon>
        <taxon>Pseudomonadati</taxon>
        <taxon>Planctomycetota</taxon>
        <taxon>Planctomycetia</taxon>
        <taxon>Pirellulales</taxon>
        <taxon>Pirellulaceae</taxon>
        <taxon>Novipirellula</taxon>
    </lineage>
</organism>
<dbReference type="InterPro" id="IPR011444">
    <property type="entry name" value="DUF1549"/>
</dbReference>
<dbReference type="PANTHER" id="PTHR35889:SF3">
    <property type="entry name" value="F-BOX DOMAIN-CONTAINING PROTEIN"/>
    <property type="match status" value="1"/>
</dbReference>
<feature type="domain" description="DUF1549" evidence="1">
    <location>
        <begin position="154"/>
        <end position="345"/>
    </location>
</feature>
<keyword evidence="5" id="KW-1185">Reference proteome</keyword>
<comment type="caution">
    <text evidence="4">The sequence shown here is derived from an EMBL/GenBank/DDBJ whole genome shotgun (WGS) entry which is preliminary data.</text>
</comment>
<reference evidence="4 5" key="1">
    <citation type="submission" date="2019-02" db="EMBL/GenBank/DDBJ databases">
        <title>Deep-cultivation of Planctomycetes and their phenomic and genomic characterization uncovers novel biology.</title>
        <authorList>
            <person name="Wiegand S."/>
            <person name="Jogler M."/>
            <person name="Boedeker C."/>
            <person name="Pinto D."/>
            <person name="Vollmers J."/>
            <person name="Rivas-Marin E."/>
            <person name="Kohn T."/>
            <person name="Peeters S.H."/>
            <person name="Heuer A."/>
            <person name="Rast P."/>
            <person name="Oberbeckmann S."/>
            <person name="Bunk B."/>
            <person name="Jeske O."/>
            <person name="Meyerdierks A."/>
            <person name="Storesund J.E."/>
            <person name="Kallscheuer N."/>
            <person name="Luecker S."/>
            <person name="Lage O.M."/>
            <person name="Pohl T."/>
            <person name="Merkel B.J."/>
            <person name="Hornburger P."/>
            <person name="Mueller R.-W."/>
            <person name="Bruemmer F."/>
            <person name="Labrenz M."/>
            <person name="Spormann A.M."/>
            <person name="Op Den Camp H."/>
            <person name="Overmann J."/>
            <person name="Amann R."/>
            <person name="Jetten M.S.M."/>
            <person name="Mascher T."/>
            <person name="Medema M.H."/>
            <person name="Devos D.P."/>
            <person name="Kaster A.-K."/>
            <person name="Ovreas L."/>
            <person name="Rohde M."/>
            <person name="Galperin M.Y."/>
            <person name="Jogler C."/>
        </authorList>
    </citation>
    <scope>NUCLEOTIDE SEQUENCE [LARGE SCALE GENOMIC DNA]</scope>
    <source>
        <strain evidence="4 5">Pla52o</strain>
    </source>
</reference>
<accession>A0A5C6CP26</accession>
<dbReference type="Pfam" id="PF07583">
    <property type="entry name" value="PSCyt2"/>
    <property type="match status" value="1"/>
</dbReference>
<dbReference type="SUPFAM" id="SSF49785">
    <property type="entry name" value="Galactose-binding domain-like"/>
    <property type="match status" value="1"/>
</dbReference>
<dbReference type="Gene3D" id="2.60.120.260">
    <property type="entry name" value="Galactose-binding domain-like"/>
    <property type="match status" value="1"/>
</dbReference>
<dbReference type="AlphaFoldDB" id="A0A5C6CP26"/>
<dbReference type="OrthoDB" id="127107at2"/>
<dbReference type="Proteomes" id="UP000316304">
    <property type="component" value="Unassembled WGS sequence"/>
</dbReference>
<protein>
    <submittedName>
        <fullName evidence="4">Planctomycete cytochrome C</fullName>
    </submittedName>
</protein>
<sequence>MCQTRSRFRIAAAFLALIIASSGDTTRGQEPVDFVHEIVPILQRNCVICHGGREAEGDFSLNTRSSALDSGMLEPNASSSSELVRLITSQDPAIQMPPPDRPRLTTPETALIRRWIDEGMPWDEDFTFAIQSYEPPLRPRKPELPPSVDGRDHPLDRILDADQAAHGTPRLAPIEDSVFFRRVHLDLIGLLPTPAALATFLEDPSPDKRTRLVDELLSREIDYADHWLTFYNDLLRNDYSGTGFITQGRRQISHWLYTALVENKPFDQLTRELVAPTSDETRGYIDGIKWRGTVSAGQTLEIQFAQSISQSFLGINMKCASCHDSFIDRWTLKDAYGLAAIYAETPLELYRCDKPTGETQQASWLFPELGQIDASAPRQERLAQLAQLLTHPENGRFTRTIVNRLWYRLMGRGIVQPLDAMQSKPWSEDLLDYLAVHLAENQYDVKATLRLIATSAAYQSKTEVTRDESRSEDYVYRGPRARRMTAEQFMDAVWQLTHSAPQKFDAPVKRSIDDSPIRDVTTPTAAWIWGGPDGQTAAANQELLIRKRFRLTSDVDYSGSVVTCDNEFTLYVNGTKASASKDWTTLVSVELAGLLRPGENELLFHVKNAGDAPNPAGLFFAANLALADGSQLSLATDDSWQWNPEIPAAEKSQLTSPSDGWNAVSIVTPVAGWSELIQRAAAATLENITQHPRKRPMVRASLMKNNALMQSLGRPLRDQIVSMRPTTLTTLEAIDLANDASLADSFSQGARHWLTQEWSSTDALVRHLFQYALTRNPTDTEASLFQSALGASPSQAAVEDALWAICMLPEFMLIR</sequence>
<evidence type="ECO:0000259" key="1">
    <source>
        <dbReference type="Pfam" id="PF07583"/>
    </source>
</evidence>
<dbReference type="InterPro" id="IPR022655">
    <property type="entry name" value="DUF1553"/>
</dbReference>
<name>A0A5C6CP26_9BACT</name>
<dbReference type="Pfam" id="PF07635">
    <property type="entry name" value="PSCyt1"/>
    <property type="match status" value="1"/>
</dbReference>
<dbReference type="InterPro" id="IPR011429">
    <property type="entry name" value="Cyt_c_Planctomycete-type"/>
</dbReference>
<evidence type="ECO:0000313" key="4">
    <source>
        <dbReference type="EMBL" id="TWU26723.1"/>
    </source>
</evidence>
<dbReference type="PANTHER" id="PTHR35889">
    <property type="entry name" value="CYCLOINULO-OLIGOSACCHARIDE FRUCTANOTRANSFERASE-RELATED"/>
    <property type="match status" value="1"/>
</dbReference>
<feature type="domain" description="DUF1553" evidence="2">
    <location>
        <begin position="384"/>
        <end position="505"/>
    </location>
</feature>
<feature type="domain" description="Cytochrome C Planctomycete-type" evidence="3">
    <location>
        <begin position="46"/>
        <end position="100"/>
    </location>
</feature>
<gene>
    <name evidence="4" type="ORF">Pla52o_05760</name>
</gene>
<dbReference type="InterPro" id="IPR008979">
    <property type="entry name" value="Galactose-bd-like_sf"/>
</dbReference>